<sequence>MKEKYQVQLEKLFGIYISEMRKALLIVILDVASLLHKIILSVDTS</sequence>
<gene>
    <name evidence="1" type="ORF">Catovirus_1_115</name>
</gene>
<evidence type="ECO:0000313" key="1">
    <source>
        <dbReference type="EMBL" id="ARF08065.1"/>
    </source>
</evidence>
<organism evidence="1">
    <name type="scientific">Catovirus CTV1</name>
    <dbReference type="NCBI Taxonomy" id="1977631"/>
    <lineage>
        <taxon>Viruses</taxon>
        <taxon>Varidnaviria</taxon>
        <taxon>Bamfordvirae</taxon>
        <taxon>Nucleocytoviricota</taxon>
        <taxon>Megaviricetes</taxon>
        <taxon>Imitervirales</taxon>
        <taxon>Mimiviridae</taxon>
        <taxon>Klosneuvirinae</taxon>
        <taxon>Catovirus</taxon>
    </lineage>
</organism>
<accession>A0A1V0S8N3</accession>
<protein>
    <submittedName>
        <fullName evidence="1">Uncharacterized protein</fullName>
    </submittedName>
</protein>
<name>A0A1V0S8N3_9VIRU</name>
<proteinExistence type="predicted"/>
<dbReference type="EMBL" id="KY684083">
    <property type="protein sequence ID" value="ARF08065.1"/>
    <property type="molecule type" value="Genomic_DNA"/>
</dbReference>
<reference evidence="1" key="1">
    <citation type="journal article" date="2017" name="Science">
        <title>Giant viruses with an expanded complement of translation system components.</title>
        <authorList>
            <person name="Schulz F."/>
            <person name="Yutin N."/>
            <person name="Ivanova N.N."/>
            <person name="Ortega D.R."/>
            <person name="Lee T.K."/>
            <person name="Vierheilig J."/>
            <person name="Daims H."/>
            <person name="Horn M."/>
            <person name="Wagner M."/>
            <person name="Jensen G.J."/>
            <person name="Kyrpides N.C."/>
            <person name="Koonin E.V."/>
            <person name="Woyke T."/>
        </authorList>
    </citation>
    <scope>NUCLEOTIDE SEQUENCE</scope>
    <source>
        <strain evidence="1">CTV1</strain>
    </source>
</reference>